<dbReference type="Proteomes" id="UP000001108">
    <property type="component" value="Chromosome"/>
</dbReference>
<protein>
    <submittedName>
        <fullName evidence="1">Uncharacterized protein</fullName>
    </submittedName>
</protein>
<dbReference type="OrthoDB" id="9963162at2"/>
<reference evidence="1 2" key="2">
    <citation type="journal article" date="2010" name="Stand. Genomic Sci.">
        <title>Complete genome sequence of the Medicago microsymbiont Ensifer (Sinorhizobium) medicae strain WSM419.</title>
        <authorList>
            <person name="Reeve W."/>
            <person name="Chain P."/>
            <person name="O'Hara G."/>
            <person name="Ardley J."/>
            <person name="Nandesena K."/>
            <person name="Brau L."/>
            <person name="Tiwari R."/>
            <person name="Malfatti S."/>
            <person name="Kiss H."/>
            <person name="Lapidus A."/>
            <person name="Copeland A."/>
            <person name="Nolan M."/>
            <person name="Land M."/>
            <person name="Hauser L."/>
            <person name="Chang Y.J."/>
            <person name="Ivanova N."/>
            <person name="Mavromatis K."/>
            <person name="Markowitz V."/>
            <person name="Kyrpides N."/>
            <person name="Gollagher M."/>
            <person name="Yates R."/>
            <person name="Dilworth M."/>
            <person name="Howieson J."/>
        </authorList>
    </citation>
    <scope>NUCLEOTIDE SEQUENCE [LARGE SCALE GENOMIC DNA]</scope>
    <source>
        <strain evidence="1 2">WSM419</strain>
    </source>
</reference>
<organism evidence="1 2">
    <name type="scientific">Sinorhizobium medicae (strain WSM419)</name>
    <name type="common">Ensifer medicae</name>
    <dbReference type="NCBI Taxonomy" id="366394"/>
    <lineage>
        <taxon>Bacteria</taxon>
        <taxon>Pseudomonadati</taxon>
        <taxon>Pseudomonadota</taxon>
        <taxon>Alphaproteobacteria</taxon>
        <taxon>Hyphomicrobiales</taxon>
        <taxon>Rhizobiaceae</taxon>
        <taxon>Sinorhizobium/Ensifer group</taxon>
        <taxon>Sinorhizobium</taxon>
    </lineage>
</organism>
<dbReference type="KEGG" id="smd:Smed_1195"/>
<evidence type="ECO:0000313" key="1">
    <source>
        <dbReference type="EMBL" id="ABR60045.1"/>
    </source>
</evidence>
<dbReference type="PATRIC" id="fig|366394.8.peg.4326"/>
<evidence type="ECO:0000313" key="2">
    <source>
        <dbReference type="Proteomes" id="UP000001108"/>
    </source>
</evidence>
<accession>A6U8R5</accession>
<sequence>MNYLPTNFNLSSNLVDLCSGYKVFLEQIDSTNEVRRYQGETLITYPTFEEYVAECSAAAFDPEHKFSARIDELVSISHVLEAGAPDDDLDLDKLLPLPAFGFMPEDEEDVRIADTDFWDTEFGSFAINNATRH</sequence>
<gene>
    <name evidence="1" type="ordered locus">Smed_1195</name>
</gene>
<reference evidence="2" key="1">
    <citation type="submission" date="2007-06" db="EMBL/GenBank/DDBJ databases">
        <title>Complete sequence of Sinorhizobium medicae WSM419 chromosome.</title>
        <authorList>
            <consortium name="US DOE Joint Genome Institute"/>
            <person name="Copeland A."/>
            <person name="Lucas S."/>
            <person name="Lapidus A."/>
            <person name="Barry K."/>
            <person name="Glavina del Rio T."/>
            <person name="Dalin E."/>
            <person name="Tice H."/>
            <person name="Pitluck S."/>
            <person name="Chain P."/>
            <person name="Malfatti S."/>
            <person name="Shin M."/>
            <person name="Vergez L."/>
            <person name="Schmutz J."/>
            <person name="Larimer F."/>
            <person name="Land M."/>
            <person name="Hauser L."/>
            <person name="Kyrpides N."/>
            <person name="Mikhailova N."/>
            <person name="Reeve W.G."/>
            <person name="Richardson P."/>
        </authorList>
    </citation>
    <scope>NUCLEOTIDE SEQUENCE [LARGE SCALE GENOMIC DNA]</scope>
    <source>
        <strain evidence="2">WSM419</strain>
    </source>
</reference>
<dbReference type="RefSeq" id="WP_011975363.1">
    <property type="nucleotide sequence ID" value="NC_009636.1"/>
</dbReference>
<dbReference type="eggNOG" id="ENOG503139V">
    <property type="taxonomic scope" value="Bacteria"/>
</dbReference>
<proteinExistence type="predicted"/>
<dbReference type="STRING" id="366394.Smed_1195"/>
<dbReference type="HOGENOM" id="CLU_1905370_0_0_5"/>
<dbReference type="EMBL" id="CP000738">
    <property type="protein sequence ID" value="ABR60045.1"/>
    <property type="molecule type" value="Genomic_DNA"/>
</dbReference>
<name>A6U8R5_SINMW</name>
<dbReference type="AlphaFoldDB" id="A6U8R5"/>